<dbReference type="CDD" id="cd19143">
    <property type="entry name" value="AKR_AKR6C1_2"/>
    <property type="match status" value="1"/>
</dbReference>
<dbReference type="Pfam" id="PF00248">
    <property type="entry name" value="Aldo_ket_red"/>
    <property type="match status" value="1"/>
</dbReference>
<sequence>MEYRRLGKSGLKVSEVSLGSWVTFGKQVDEKEAMALMGLAYDAGINFFDNAEGYEAGESEALMGAALEKLGWGRDTYAVSSKVFWGGEKPTQKGLSRKHVTEACHAALKRLRVDYLDLYFCHRPDIDTPIEETVWAMHNLITQGKILYWGTSEWSAQQLTEAWAVAKDLKITPPVMEQPQYNLFTRQKVEGDYLPLYDLMGLGTTIWSPLASGVLTGKYNDGIPADSRMNLPGYEWLKHSWESEDGKAKLVKVKQLAELAKEIGLPIHHLALLWCLDNPHVSTVILGASRKSQLEDNLSALDAKGKLTPDVIEKIETIMGNKPAAPQRY</sequence>
<evidence type="ECO:0000259" key="4">
    <source>
        <dbReference type="Pfam" id="PF00248"/>
    </source>
</evidence>
<organism evidence="5 6">
    <name type="scientific">Devosia neptuniae</name>
    <dbReference type="NCBI Taxonomy" id="191302"/>
    <lineage>
        <taxon>Bacteria</taxon>
        <taxon>Pseudomonadati</taxon>
        <taxon>Pseudomonadota</taxon>
        <taxon>Alphaproteobacteria</taxon>
        <taxon>Hyphomicrobiales</taxon>
        <taxon>Devosiaceae</taxon>
        <taxon>Devosia</taxon>
    </lineage>
</organism>
<accession>A0ABY6CGN0</accession>
<dbReference type="Proteomes" id="UP001061862">
    <property type="component" value="Chromosome"/>
</dbReference>
<keyword evidence="3" id="KW-0560">Oxidoreductase</keyword>
<dbReference type="PANTHER" id="PTHR43150">
    <property type="entry name" value="HYPERKINETIC, ISOFORM M"/>
    <property type="match status" value="1"/>
</dbReference>
<protein>
    <submittedName>
        <fullName evidence="5">Aldo/keto reductase</fullName>
    </submittedName>
</protein>
<name>A0ABY6CGN0_9HYPH</name>
<dbReference type="InterPro" id="IPR005399">
    <property type="entry name" value="K_chnl_volt-dep_bsu_KCNAB-rel"/>
</dbReference>
<comment type="similarity">
    <text evidence="1">Belongs to the shaker potassium channel beta subunit family.</text>
</comment>
<dbReference type="EMBL" id="CP104965">
    <property type="protein sequence ID" value="UXN70973.1"/>
    <property type="molecule type" value="Genomic_DNA"/>
</dbReference>
<evidence type="ECO:0000313" key="5">
    <source>
        <dbReference type="EMBL" id="UXN70973.1"/>
    </source>
</evidence>
<feature type="domain" description="NADP-dependent oxidoreductase" evidence="4">
    <location>
        <begin position="16"/>
        <end position="318"/>
    </location>
</feature>
<dbReference type="RefSeq" id="WP_262170294.1">
    <property type="nucleotide sequence ID" value="NZ_CP104965.1"/>
</dbReference>
<dbReference type="PANTHER" id="PTHR43150:SF2">
    <property type="entry name" value="HYPERKINETIC, ISOFORM M"/>
    <property type="match status" value="1"/>
</dbReference>
<dbReference type="Gene3D" id="3.20.20.100">
    <property type="entry name" value="NADP-dependent oxidoreductase domain"/>
    <property type="match status" value="1"/>
</dbReference>
<evidence type="ECO:0000256" key="3">
    <source>
        <dbReference type="ARBA" id="ARBA00023002"/>
    </source>
</evidence>
<evidence type="ECO:0000256" key="1">
    <source>
        <dbReference type="ARBA" id="ARBA00006515"/>
    </source>
</evidence>
<dbReference type="SUPFAM" id="SSF51430">
    <property type="entry name" value="NAD(P)-linked oxidoreductase"/>
    <property type="match status" value="1"/>
</dbReference>
<keyword evidence="6" id="KW-1185">Reference proteome</keyword>
<evidence type="ECO:0000256" key="2">
    <source>
        <dbReference type="ARBA" id="ARBA00022857"/>
    </source>
</evidence>
<reference evidence="5 6" key="1">
    <citation type="submission" date="2022-09" db="EMBL/GenBank/DDBJ databases">
        <title>Interaction between co-microsymbionts with complementary sets of symbiotic genes in legume-rhizobium systems.</title>
        <authorList>
            <person name="Safronova V."/>
            <person name="Sazanova A."/>
            <person name="Afonin A."/>
            <person name="Chirak E."/>
        </authorList>
    </citation>
    <scope>NUCLEOTIDE SEQUENCE [LARGE SCALE GENOMIC DNA]</scope>
    <source>
        <strain evidence="5 6">A18/4-1</strain>
    </source>
</reference>
<dbReference type="InterPro" id="IPR036812">
    <property type="entry name" value="NAD(P)_OxRdtase_dom_sf"/>
</dbReference>
<dbReference type="PRINTS" id="PR01577">
    <property type="entry name" value="KCNABCHANNEL"/>
</dbReference>
<gene>
    <name evidence="5" type="ORF">N8A98_07225</name>
</gene>
<keyword evidence="2" id="KW-0521">NADP</keyword>
<dbReference type="InterPro" id="IPR023210">
    <property type="entry name" value="NADP_OxRdtase_dom"/>
</dbReference>
<proteinExistence type="inferred from homology"/>
<evidence type="ECO:0000313" key="6">
    <source>
        <dbReference type="Proteomes" id="UP001061862"/>
    </source>
</evidence>